<dbReference type="Proteomes" id="UP000502065">
    <property type="component" value="Chromosome"/>
</dbReference>
<name>A0AAE7B081_9BACT</name>
<dbReference type="EMBL" id="CP030944">
    <property type="protein sequence ID" value="QKE24963.1"/>
    <property type="molecule type" value="Genomic_DNA"/>
</dbReference>
<dbReference type="AlphaFoldDB" id="A0AAE7B081"/>
<evidence type="ECO:0000313" key="2">
    <source>
        <dbReference type="Proteomes" id="UP000502065"/>
    </source>
</evidence>
<sequence>MLQLEMILNISKIKTEALLLFCKDLILSYQNNLNENSFEIDKEIIEEFNNISNDMLKQISNVTLPNQYYLQNRKHYKIKSILDAYNFINNEISTNLKKNEEFNPSMLYFSLLALWFKELNKESHSKEYIYFILYPYSFVYDKLLVKMQNQDFKRLNIKMIELAEKIIYKFDSYNLK</sequence>
<keyword evidence="2" id="KW-1185">Reference proteome</keyword>
<protein>
    <submittedName>
        <fullName evidence="1">Uncharacterized protein</fullName>
    </submittedName>
</protein>
<accession>A0AAE7B081</accession>
<dbReference type="RefSeq" id="WP_415498317.1">
    <property type="nucleotide sequence ID" value="NZ_CBCSAE010000003.1"/>
</dbReference>
<proteinExistence type="predicted"/>
<reference evidence="1 2" key="1">
    <citation type="submission" date="2018-07" db="EMBL/GenBank/DDBJ databases">
        <title>Identification of phenol metabolism pathways in Arcobacter.</title>
        <authorList>
            <person name="Miller W.G."/>
            <person name="Yee E."/>
            <person name="Bono J.L."/>
        </authorList>
    </citation>
    <scope>NUCLEOTIDE SEQUENCE [LARGE SCALE GENOMIC DNA]</scope>
    <source>
        <strain evidence="1 2">W63</strain>
    </source>
</reference>
<gene>
    <name evidence="1" type="ORF">AAQM_0183</name>
</gene>
<dbReference type="KEGG" id="aaqi:AAQM_0183"/>
<organism evidence="1 2">
    <name type="scientific">Arcobacter aquimarinus</name>
    <dbReference type="NCBI Taxonomy" id="1315211"/>
    <lineage>
        <taxon>Bacteria</taxon>
        <taxon>Pseudomonadati</taxon>
        <taxon>Campylobacterota</taxon>
        <taxon>Epsilonproteobacteria</taxon>
        <taxon>Campylobacterales</taxon>
        <taxon>Arcobacteraceae</taxon>
        <taxon>Arcobacter</taxon>
    </lineage>
</organism>
<evidence type="ECO:0000313" key="1">
    <source>
        <dbReference type="EMBL" id="QKE24963.1"/>
    </source>
</evidence>